<organism evidence="1 2">
    <name type="scientific">Cereibacter sphaeroides</name>
    <name type="common">Rhodobacter sphaeroides</name>
    <dbReference type="NCBI Taxonomy" id="1063"/>
    <lineage>
        <taxon>Bacteria</taxon>
        <taxon>Pseudomonadati</taxon>
        <taxon>Pseudomonadota</taxon>
        <taxon>Alphaproteobacteria</taxon>
        <taxon>Rhodobacterales</taxon>
        <taxon>Paracoccaceae</taxon>
        <taxon>Cereibacter</taxon>
    </lineage>
</organism>
<evidence type="ECO:0000313" key="1">
    <source>
        <dbReference type="EMBL" id="PZQ95038.1"/>
    </source>
</evidence>
<protein>
    <submittedName>
        <fullName evidence="1">Uncharacterized protein</fullName>
    </submittedName>
</protein>
<dbReference type="AlphaFoldDB" id="A0A2W5RWK4"/>
<name>A0A2W5RWK4_CERSP</name>
<dbReference type="EMBL" id="QFQS01000010">
    <property type="protein sequence ID" value="PZQ95038.1"/>
    <property type="molecule type" value="Genomic_DNA"/>
</dbReference>
<sequence length="67" mass="7467">MLLSEGHPHAGRYPLARVGEEAAIVRRRHNSRMVTESTLMQACIGAILNGKKGSKHYQKLIKDLNRG</sequence>
<comment type="caution">
    <text evidence="1">The sequence shown here is derived from an EMBL/GenBank/DDBJ whole genome shotgun (WGS) entry which is preliminary data.</text>
</comment>
<evidence type="ECO:0000313" key="2">
    <source>
        <dbReference type="Proteomes" id="UP000248975"/>
    </source>
</evidence>
<gene>
    <name evidence="1" type="ORF">DI533_20475</name>
</gene>
<reference evidence="1 2" key="1">
    <citation type="submission" date="2017-08" db="EMBL/GenBank/DDBJ databases">
        <title>Infants hospitalized years apart are colonized by the same room-sourced microbial strains.</title>
        <authorList>
            <person name="Brooks B."/>
            <person name="Olm M.R."/>
            <person name="Firek B.A."/>
            <person name="Baker R."/>
            <person name="Thomas B.C."/>
            <person name="Morowitz M.J."/>
            <person name="Banfield J.F."/>
        </authorList>
    </citation>
    <scope>NUCLEOTIDE SEQUENCE [LARGE SCALE GENOMIC DNA]</scope>
    <source>
        <strain evidence="1">S2_003_000_R2_11</strain>
    </source>
</reference>
<accession>A0A2W5RWK4</accession>
<proteinExistence type="predicted"/>
<dbReference type="Proteomes" id="UP000248975">
    <property type="component" value="Unassembled WGS sequence"/>
</dbReference>